<keyword evidence="8" id="KW-1185">Reference proteome</keyword>
<proteinExistence type="predicted"/>
<dbReference type="GO" id="GO:0007064">
    <property type="term" value="P:mitotic sister chromatid cohesion"/>
    <property type="evidence" value="ECO:0007669"/>
    <property type="project" value="InterPro"/>
</dbReference>
<evidence type="ECO:0000313" key="8">
    <source>
        <dbReference type="Proteomes" id="UP000261540"/>
    </source>
</evidence>
<sequence>MTARPLSVPHYTEKSSVKTNKVKMASGKVNKSSDELKVCRPVINSRFSGVTSLSLPSINNVIVHQLFFTSHNQKVQMHMLDLMSSIITEGDGVTQELLDTILINLIPAHKNLNKQAYDLAKVLLKRTVQTIETCIANFFNQVLVLGKSSVSDLSEHVFDLIQELFATDPLLLLSVMPQLEFKLKSNDGEERLAVVRLLAKLFGARDSELANQNRPLWQCFLGRFNDIHVPVRLECVKFASHCLMNHPDLAKDLTDYLKVRSHDPEEAIRHDVIVTIINAGKKDLNLVNDQLLGFVRERTLDKRVGVSLLGQSRCM</sequence>
<dbReference type="AlphaFoldDB" id="A0A3B3R581"/>
<dbReference type="GO" id="GO:0005634">
    <property type="term" value="C:nucleus"/>
    <property type="evidence" value="ECO:0007669"/>
    <property type="project" value="UniProtKB-SubCell"/>
</dbReference>
<accession>A0A3B3R581</accession>
<evidence type="ECO:0000256" key="3">
    <source>
        <dbReference type="ARBA" id="ARBA00022737"/>
    </source>
</evidence>
<keyword evidence="2" id="KW-0132">Cell division</keyword>
<evidence type="ECO:0000256" key="1">
    <source>
        <dbReference type="ARBA" id="ARBA00004123"/>
    </source>
</evidence>
<dbReference type="GO" id="GO:0000785">
    <property type="term" value="C:chromatin"/>
    <property type="evidence" value="ECO:0007669"/>
    <property type="project" value="TreeGrafter"/>
</dbReference>
<keyword evidence="3" id="KW-0677">Repeat</keyword>
<evidence type="ECO:0000256" key="5">
    <source>
        <dbReference type="ARBA" id="ARBA00023242"/>
    </source>
</evidence>
<reference evidence="7" key="2">
    <citation type="submission" date="2025-09" db="UniProtKB">
        <authorList>
            <consortium name="Ensembl"/>
        </authorList>
    </citation>
    <scope>IDENTIFICATION</scope>
</reference>
<name>A0A3B3R581_9TELE</name>
<dbReference type="Proteomes" id="UP000261540">
    <property type="component" value="Unplaced"/>
</dbReference>
<dbReference type="STRING" id="1676925.ENSPKIP00000013349"/>
<dbReference type="Pfam" id="PF20168">
    <property type="entry name" value="PDS5"/>
    <property type="match status" value="1"/>
</dbReference>
<dbReference type="InterPro" id="IPR016024">
    <property type="entry name" value="ARM-type_fold"/>
</dbReference>
<evidence type="ECO:0000256" key="4">
    <source>
        <dbReference type="ARBA" id="ARBA00022776"/>
    </source>
</evidence>
<dbReference type="Ensembl" id="ENSPKIT00000037770.1">
    <property type="protein sequence ID" value="ENSPKIP00000013349.1"/>
    <property type="gene ID" value="ENSPKIG00000000817.1"/>
</dbReference>
<dbReference type="GO" id="GO:0051301">
    <property type="term" value="P:cell division"/>
    <property type="evidence" value="ECO:0007669"/>
    <property type="project" value="UniProtKB-KW"/>
</dbReference>
<evidence type="ECO:0000256" key="6">
    <source>
        <dbReference type="ARBA" id="ARBA00023306"/>
    </source>
</evidence>
<dbReference type="Gene3D" id="1.25.10.10">
    <property type="entry name" value="Leucine-rich Repeat Variant"/>
    <property type="match status" value="1"/>
</dbReference>
<dbReference type="PANTHER" id="PTHR12663:SF2">
    <property type="entry name" value="SISTER CHROMATID COHESION PROTEIN PDS5 HOMOLOG A"/>
    <property type="match status" value="1"/>
</dbReference>
<dbReference type="PANTHER" id="PTHR12663">
    <property type="entry name" value="ANDROGEN INDUCED INHIBITOR OF PROLIFERATION AS3 / PDS5-RELATED"/>
    <property type="match status" value="1"/>
</dbReference>
<keyword evidence="5" id="KW-0539">Nucleus</keyword>
<dbReference type="SUPFAM" id="SSF48371">
    <property type="entry name" value="ARM repeat"/>
    <property type="match status" value="1"/>
</dbReference>
<dbReference type="GeneTree" id="ENSGT00940000155155"/>
<keyword evidence="6" id="KW-0131">Cell cycle</keyword>
<dbReference type="InterPro" id="IPR011989">
    <property type="entry name" value="ARM-like"/>
</dbReference>
<keyword evidence="4" id="KW-0498">Mitosis</keyword>
<reference evidence="7" key="1">
    <citation type="submission" date="2025-08" db="UniProtKB">
        <authorList>
            <consortium name="Ensembl"/>
        </authorList>
    </citation>
    <scope>IDENTIFICATION</scope>
</reference>
<evidence type="ECO:0000313" key="7">
    <source>
        <dbReference type="Ensembl" id="ENSPKIP00000013349.1"/>
    </source>
</evidence>
<dbReference type="InterPro" id="IPR039776">
    <property type="entry name" value="Pds5"/>
</dbReference>
<dbReference type="GO" id="GO:0006281">
    <property type="term" value="P:DNA repair"/>
    <property type="evidence" value="ECO:0007669"/>
    <property type="project" value="TreeGrafter"/>
</dbReference>
<organism evidence="7 8">
    <name type="scientific">Paramormyrops kingsleyae</name>
    <dbReference type="NCBI Taxonomy" id="1676925"/>
    <lineage>
        <taxon>Eukaryota</taxon>
        <taxon>Metazoa</taxon>
        <taxon>Chordata</taxon>
        <taxon>Craniata</taxon>
        <taxon>Vertebrata</taxon>
        <taxon>Euteleostomi</taxon>
        <taxon>Actinopterygii</taxon>
        <taxon>Neopterygii</taxon>
        <taxon>Teleostei</taxon>
        <taxon>Osteoglossocephala</taxon>
        <taxon>Osteoglossomorpha</taxon>
        <taxon>Osteoglossiformes</taxon>
        <taxon>Mormyridae</taxon>
        <taxon>Paramormyrops</taxon>
    </lineage>
</organism>
<evidence type="ECO:0000256" key="2">
    <source>
        <dbReference type="ARBA" id="ARBA00022618"/>
    </source>
</evidence>
<protein>
    <submittedName>
        <fullName evidence="7">Uncharacterized protein</fullName>
    </submittedName>
</protein>
<comment type="subcellular location">
    <subcellularLocation>
        <location evidence="1">Nucleus</location>
    </subcellularLocation>
</comment>